<dbReference type="InterPro" id="IPR004821">
    <property type="entry name" value="Cyt_trans-like"/>
</dbReference>
<evidence type="ECO:0000259" key="6">
    <source>
        <dbReference type="Pfam" id="PF01467"/>
    </source>
</evidence>
<reference evidence="8" key="1">
    <citation type="submission" date="2022-04" db="EMBL/GenBank/DDBJ databases">
        <title>Desulfatitalea alkaliphila sp. nov., a novel anaerobic sulfate-reducing bacterium isolated from terrestrial mud volcano, Taman Peninsula, Russia.</title>
        <authorList>
            <person name="Khomyakova M.A."/>
            <person name="Merkel A.Y."/>
            <person name="Slobodkin A.I."/>
        </authorList>
    </citation>
    <scope>NUCLEOTIDE SEQUENCE</scope>
    <source>
        <strain evidence="8">M08but</strain>
    </source>
</reference>
<dbReference type="GO" id="GO:0004619">
    <property type="term" value="F:phosphoglycerate mutase activity"/>
    <property type="evidence" value="ECO:0007669"/>
    <property type="project" value="UniProtKB-EC"/>
</dbReference>
<dbReference type="InterPro" id="IPR006124">
    <property type="entry name" value="Metalloenzyme"/>
</dbReference>
<dbReference type="Pfam" id="PF01467">
    <property type="entry name" value="CTP_transf_like"/>
    <property type="match status" value="1"/>
</dbReference>
<dbReference type="GO" id="GO:0006096">
    <property type="term" value="P:glycolytic process"/>
    <property type="evidence" value="ECO:0007669"/>
    <property type="project" value="UniProtKB-KW"/>
</dbReference>
<evidence type="ECO:0000256" key="3">
    <source>
        <dbReference type="ARBA" id="ARBA00004921"/>
    </source>
</evidence>
<dbReference type="InterPro" id="IPR017850">
    <property type="entry name" value="Alkaline_phosphatase_core_sf"/>
</dbReference>
<dbReference type="NCBIfam" id="TIGR00306">
    <property type="entry name" value="apgM"/>
    <property type="match status" value="1"/>
</dbReference>
<dbReference type="Pfam" id="PF01676">
    <property type="entry name" value="Metalloenzyme"/>
    <property type="match status" value="1"/>
</dbReference>
<dbReference type="RefSeq" id="WP_246909498.1">
    <property type="nucleotide sequence ID" value="NZ_JALJRB010000014.1"/>
</dbReference>
<comment type="catalytic activity">
    <reaction evidence="1">
        <text>(2R)-2-phosphoglycerate = (2R)-3-phosphoglycerate</text>
        <dbReference type="Rhea" id="RHEA:15901"/>
        <dbReference type="ChEBI" id="CHEBI:58272"/>
        <dbReference type="ChEBI" id="CHEBI:58289"/>
        <dbReference type="EC" id="5.4.2.12"/>
    </reaction>
</comment>
<dbReference type="Gene3D" id="3.30.70.2130">
    <property type="entry name" value="Metalloenzyme domain"/>
    <property type="match status" value="1"/>
</dbReference>
<comment type="pathway">
    <text evidence="3">Carbohydrate degradation.</text>
</comment>
<dbReference type="Gene3D" id="3.40.50.620">
    <property type="entry name" value="HUPs"/>
    <property type="match status" value="1"/>
</dbReference>
<sequence>MPGKCILILLDGLGDRSFPELDHKTPLQAAQTPHLDRLARDGANGLFHAARLGQALPSENAHFAIFGYDMDQFPGRGALEALGAGIPLGDHQVALLAHFATVRETEEGALLHVDGKPRATTQEAGMLFDAVAAYAHRDVEMRLHPTQGLRAILTMSGDVAPFVTDTDPILNDRPVMAPQPWASHARNVAARDTAEALAAYLEWVHRTLGKHPVNAAREAAGQPLLNGIVTQRAGRLRRVTPFTECFGIRGLSIAGGIVYHGLARYLGLDCVKAADTDDPAADMTQRLDLAREALAHHDFIHVHTKMPDEAAHTKDPVYKKQVIEALDRGIGAALPALLQTPELLLVIAADHSTPSGGPLVHSGEPVPIIFHGPGLRRDHVRVYDEISAPAGALGMVRGNELIYLVLNHLDRIKLQGLMDTPRDQPYWPGVTVPFRLAGTERPAAAAPNQPHNRPSLIYPTGVIHGRFQILHNDHLKYLLAGKALCRHLVVGITNPDPLLTKPEDNDGGRSDPSANPLSYYERALMVRAVLREAGLAPHDFSVVPFPINLPELYAHYVPMDGVFLLSIYDDWGKRKLGNFQSLGLKTHVLWRVSPDEKGISAADIRRRLISGRPWQHLVPGSVPPLIEDWKVAERLQRLHRNASE</sequence>
<dbReference type="AlphaFoldDB" id="A0AA41R4N1"/>
<dbReference type="InterPro" id="IPR014729">
    <property type="entry name" value="Rossmann-like_a/b/a_fold"/>
</dbReference>
<dbReference type="PANTHER" id="PTHR31209:SF0">
    <property type="entry name" value="METALLOENZYME DOMAIN-CONTAINING PROTEIN"/>
    <property type="match status" value="1"/>
</dbReference>
<evidence type="ECO:0000256" key="1">
    <source>
        <dbReference type="ARBA" id="ARBA00000370"/>
    </source>
</evidence>
<dbReference type="GO" id="GO:0046872">
    <property type="term" value="F:metal ion binding"/>
    <property type="evidence" value="ECO:0007669"/>
    <property type="project" value="InterPro"/>
</dbReference>
<feature type="domain" description="Metalloenzyme" evidence="7">
    <location>
        <begin position="4"/>
        <end position="406"/>
    </location>
</feature>
<dbReference type="SUPFAM" id="SSF52374">
    <property type="entry name" value="Nucleotidylyl transferase"/>
    <property type="match status" value="1"/>
</dbReference>
<comment type="caution">
    <text evidence="8">The sequence shown here is derived from an EMBL/GenBank/DDBJ whole genome shotgun (WGS) entry which is preliminary data.</text>
</comment>
<evidence type="ECO:0000313" key="8">
    <source>
        <dbReference type="EMBL" id="MCJ8501531.1"/>
    </source>
</evidence>
<evidence type="ECO:0000256" key="5">
    <source>
        <dbReference type="ARBA" id="ARBA00023152"/>
    </source>
</evidence>
<dbReference type="Proteomes" id="UP001165427">
    <property type="component" value="Unassembled WGS sequence"/>
</dbReference>
<evidence type="ECO:0000259" key="7">
    <source>
        <dbReference type="Pfam" id="PF01676"/>
    </source>
</evidence>
<protein>
    <submittedName>
        <fullName evidence="8">2,3-bisphosphoglycerate-independent phosphoglycerate mutase</fullName>
        <ecNumber evidence="8">5.4.2.12</ecNumber>
    </submittedName>
</protein>
<dbReference type="InterPro" id="IPR004456">
    <property type="entry name" value="Pglycerate_mutase_ApgM"/>
</dbReference>
<dbReference type="InterPro" id="IPR042253">
    <property type="entry name" value="Pglycerate_mutase_ApgM_sf"/>
</dbReference>
<keyword evidence="9" id="KW-1185">Reference proteome</keyword>
<keyword evidence="8" id="KW-0413">Isomerase</keyword>
<gene>
    <name evidence="8" type="primary">apgM</name>
    <name evidence="8" type="ORF">MRX98_13170</name>
</gene>
<dbReference type="Pfam" id="PF10143">
    <property type="entry name" value="PhosphMutase"/>
    <property type="match status" value="1"/>
</dbReference>
<dbReference type="PANTHER" id="PTHR31209">
    <property type="entry name" value="COFACTOR-INDEPENDENT PHOSPHOGLYCERATE MUTASE"/>
    <property type="match status" value="1"/>
</dbReference>
<dbReference type="SUPFAM" id="SSF53649">
    <property type="entry name" value="Alkaline phosphatase-like"/>
    <property type="match status" value="1"/>
</dbReference>
<accession>A0AA41R4N1</accession>
<feature type="domain" description="Cytidyltransferase-like" evidence="6">
    <location>
        <begin position="463"/>
        <end position="607"/>
    </location>
</feature>
<proteinExistence type="inferred from homology"/>
<dbReference type="EC" id="5.4.2.12" evidence="8"/>
<dbReference type="CDD" id="cd16011">
    <property type="entry name" value="iPGM_like"/>
    <property type="match status" value="1"/>
</dbReference>
<comment type="similarity">
    <text evidence="4">Belongs to the BPG-independent phosphoglycerate mutase family. A-PGAM subfamily.</text>
</comment>
<evidence type="ECO:0000256" key="2">
    <source>
        <dbReference type="ARBA" id="ARBA00002315"/>
    </source>
</evidence>
<organism evidence="8 9">
    <name type="scientific">Desulfatitalea alkaliphila</name>
    <dbReference type="NCBI Taxonomy" id="2929485"/>
    <lineage>
        <taxon>Bacteria</taxon>
        <taxon>Pseudomonadati</taxon>
        <taxon>Thermodesulfobacteriota</taxon>
        <taxon>Desulfobacteria</taxon>
        <taxon>Desulfobacterales</taxon>
        <taxon>Desulfosarcinaceae</taxon>
        <taxon>Desulfatitalea</taxon>
    </lineage>
</organism>
<comment type="function">
    <text evidence="2">Catalyzes the interconversion of 2-phosphoglycerate and 3-phosphoglycerate.</text>
</comment>
<evidence type="ECO:0000256" key="4">
    <source>
        <dbReference type="ARBA" id="ARBA00005524"/>
    </source>
</evidence>
<dbReference type="EMBL" id="JALJRB010000014">
    <property type="protein sequence ID" value="MCJ8501531.1"/>
    <property type="molecule type" value="Genomic_DNA"/>
</dbReference>
<name>A0AA41R4N1_9BACT</name>
<evidence type="ECO:0000313" key="9">
    <source>
        <dbReference type="Proteomes" id="UP001165427"/>
    </source>
</evidence>
<dbReference type="Gene3D" id="3.40.720.10">
    <property type="entry name" value="Alkaline Phosphatase, subunit A"/>
    <property type="match status" value="2"/>
</dbReference>
<keyword evidence="5" id="KW-0324">Glycolysis</keyword>